<evidence type="ECO:0000313" key="3">
    <source>
        <dbReference type="Proteomes" id="UP000265520"/>
    </source>
</evidence>
<dbReference type="Proteomes" id="UP000265520">
    <property type="component" value="Unassembled WGS sequence"/>
</dbReference>
<sequence length="39" mass="4146">IHALRLEEATAQAASAGVDETMVDDASDEKEEADLDAEE</sequence>
<feature type="non-terminal residue" evidence="2">
    <location>
        <position position="1"/>
    </location>
</feature>
<reference evidence="2 3" key="1">
    <citation type="journal article" date="2018" name="Front. Plant Sci.">
        <title>Red Clover (Trifolium pratense) and Zigzag Clover (T. medium) - A Picture of Genomic Similarities and Differences.</title>
        <authorList>
            <person name="Dluhosova J."/>
            <person name="Istvanek J."/>
            <person name="Nedelnik J."/>
            <person name="Repkova J."/>
        </authorList>
    </citation>
    <scope>NUCLEOTIDE SEQUENCE [LARGE SCALE GENOMIC DNA]</scope>
    <source>
        <strain evidence="3">cv. 10/8</strain>
        <tissue evidence="2">Leaf</tissue>
    </source>
</reference>
<evidence type="ECO:0000256" key="1">
    <source>
        <dbReference type="SAM" id="MobiDB-lite"/>
    </source>
</evidence>
<keyword evidence="3" id="KW-1185">Reference proteome</keyword>
<feature type="compositionally biased region" description="Acidic residues" evidence="1">
    <location>
        <begin position="21"/>
        <end position="39"/>
    </location>
</feature>
<name>A0A392S582_9FABA</name>
<evidence type="ECO:0000313" key="2">
    <source>
        <dbReference type="EMBL" id="MCI43160.1"/>
    </source>
</evidence>
<protein>
    <submittedName>
        <fullName evidence="2">Uncharacterized protein</fullName>
    </submittedName>
</protein>
<comment type="caution">
    <text evidence="2">The sequence shown here is derived from an EMBL/GenBank/DDBJ whole genome shotgun (WGS) entry which is preliminary data.</text>
</comment>
<dbReference type="AlphaFoldDB" id="A0A392S582"/>
<accession>A0A392S582</accession>
<dbReference type="EMBL" id="LXQA010313563">
    <property type="protein sequence ID" value="MCI43160.1"/>
    <property type="molecule type" value="Genomic_DNA"/>
</dbReference>
<organism evidence="2 3">
    <name type="scientific">Trifolium medium</name>
    <dbReference type="NCBI Taxonomy" id="97028"/>
    <lineage>
        <taxon>Eukaryota</taxon>
        <taxon>Viridiplantae</taxon>
        <taxon>Streptophyta</taxon>
        <taxon>Embryophyta</taxon>
        <taxon>Tracheophyta</taxon>
        <taxon>Spermatophyta</taxon>
        <taxon>Magnoliopsida</taxon>
        <taxon>eudicotyledons</taxon>
        <taxon>Gunneridae</taxon>
        <taxon>Pentapetalae</taxon>
        <taxon>rosids</taxon>
        <taxon>fabids</taxon>
        <taxon>Fabales</taxon>
        <taxon>Fabaceae</taxon>
        <taxon>Papilionoideae</taxon>
        <taxon>50 kb inversion clade</taxon>
        <taxon>NPAAA clade</taxon>
        <taxon>Hologalegina</taxon>
        <taxon>IRL clade</taxon>
        <taxon>Trifolieae</taxon>
        <taxon>Trifolium</taxon>
    </lineage>
</organism>
<feature type="region of interest" description="Disordered" evidence="1">
    <location>
        <begin position="1"/>
        <end position="39"/>
    </location>
</feature>
<proteinExistence type="predicted"/>